<evidence type="ECO:0000256" key="1">
    <source>
        <dbReference type="SAM" id="MobiDB-lite"/>
    </source>
</evidence>
<organism evidence="3 4">
    <name type="scientific">Sphingomonas psychrolutea</name>
    <dbReference type="NCBI Taxonomy" id="1259676"/>
    <lineage>
        <taxon>Bacteria</taxon>
        <taxon>Pseudomonadati</taxon>
        <taxon>Pseudomonadota</taxon>
        <taxon>Alphaproteobacteria</taxon>
        <taxon>Sphingomonadales</taxon>
        <taxon>Sphingomonadaceae</taxon>
        <taxon>Sphingomonas</taxon>
    </lineage>
</organism>
<evidence type="ECO:0000313" key="3">
    <source>
        <dbReference type="EMBL" id="GGA39641.1"/>
    </source>
</evidence>
<protein>
    <submittedName>
        <fullName evidence="3">Uncharacterized protein</fullName>
    </submittedName>
</protein>
<keyword evidence="4" id="KW-1185">Reference proteome</keyword>
<name>A0ABQ1GA47_9SPHN</name>
<dbReference type="EMBL" id="BMDW01000003">
    <property type="protein sequence ID" value="GGA39641.1"/>
    <property type="molecule type" value="Genomic_DNA"/>
</dbReference>
<keyword evidence="2" id="KW-0812">Transmembrane</keyword>
<sequence length="103" mass="10416">MATTKTRAKTTTRKPAAKKTGTRNATTRATSTKTNHWATAAIVGGVAAVGAVATAALFALRGSSVLSDMEDTLIGSDHAHQADGSDSSASFNARIADEGTIPA</sequence>
<proteinExistence type="predicted"/>
<evidence type="ECO:0000313" key="4">
    <source>
        <dbReference type="Proteomes" id="UP000618591"/>
    </source>
</evidence>
<feature type="transmembrane region" description="Helical" evidence="2">
    <location>
        <begin position="37"/>
        <end position="60"/>
    </location>
</feature>
<gene>
    <name evidence="3" type="ORF">GCM10011395_07390</name>
</gene>
<accession>A0ABQ1GA47</accession>
<dbReference type="RefSeq" id="WP_188445511.1">
    <property type="nucleotide sequence ID" value="NZ_BMDW01000003.1"/>
</dbReference>
<feature type="region of interest" description="Disordered" evidence="1">
    <location>
        <begin position="1"/>
        <end position="32"/>
    </location>
</feature>
<feature type="compositionally biased region" description="Basic residues" evidence="1">
    <location>
        <begin position="1"/>
        <end position="21"/>
    </location>
</feature>
<comment type="caution">
    <text evidence="3">The sequence shown here is derived from an EMBL/GenBank/DDBJ whole genome shotgun (WGS) entry which is preliminary data.</text>
</comment>
<dbReference type="Proteomes" id="UP000618591">
    <property type="component" value="Unassembled WGS sequence"/>
</dbReference>
<keyword evidence="2" id="KW-1133">Transmembrane helix</keyword>
<reference evidence="4" key="1">
    <citation type="journal article" date="2019" name="Int. J. Syst. Evol. Microbiol.">
        <title>The Global Catalogue of Microorganisms (GCM) 10K type strain sequencing project: providing services to taxonomists for standard genome sequencing and annotation.</title>
        <authorList>
            <consortium name="The Broad Institute Genomics Platform"/>
            <consortium name="The Broad Institute Genome Sequencing Center for Infectious Disease"/>
            <person name="Wu L."/>
            <person name="Ma J."/>
        </authorList>
    </citation>
    <scope>NUCLEOTIDE SEQUENCE [LARGE SCALE GENOMIC DNA]</scope>
    <source>
        <strain evidence="4">CGMCC 1.10106</strain>
    </source>
</reference>
<keyword evidence="2" id="KW-0472">Membrane</keyword>
<feature type="region of interest" description="Disordered" evidence="1">
    <location>
        <begin position="77"/>
        <end position="103"/>
    </location>
</feature>
<evidence type="ECO:0000256" key="2">
    <source>
        <dbReference type="SAM" id="Phobius"/>
    </source>
</evidence>